<evidence type="ECO:0000313" key="12">
    <source>
        <dbReference type="Proteomes" id="UP000196386"/>
    </source>
</evidence>
<accession>A0A174T695</accession>
<feature type="transmembrane region" description="Helical" evidence="7">
    <location>
        <begin position="110"/>
        <end position="131"/>
    </location>
</feature>
<evidence type="ECO:0000313" key="11">
    <source>
        <dbReference type="Proteomes" id="UP000095765"/>
    </source>
</evidence>
<evidence type="ECO:0000256" key="4">
    <source>
        <dbReference type="ARBA" id="ARBA00022692"/>
    </source>
</evidence>
<evidence type="ECO:0000313" key="13">
    <source>
        <dbReference type="Proteomes" id="UP000260828"/>
    </source>
</evidence>
<dbReference type="EMBL" id="NFKP01000017">
    <property type="protein sequence ID" value="OUP68555.1"/>
    <property type="molecule type" value="Genomic_DNA"/>
</dbReference>
<evidence type="ECO:0000313" key="10">
    <source>
        <dbReference type="EMBL" id="RGE67403.1"/>
    </source>
</evidence>
<keyword evidence="3" id="KW-1003">Cell membrane</keyword>
<dbReference type="Pfam" id="PF02417">
    <property type="entry name" value="Chromate_transp"/>
    <property type="match status" value="1"/>
</dbReference>
<reference evidence="10 13" key="4">
    <citation type="submission" date="2018-08" db="EMBL/GenBank/DDBJ databases">
        <title>A genome reference for cultivated species of the human gut microbiota.</title>
        <authorList>
            <person name="Zou Y."/>
            <person name="Xue W."/>
            <person name="Luo G."/>
        </authorList>
    </citation>
    <scope>NUCLEOTIDE SEQUENCE [LARGE SCALE GENOMIC DNA]</scope>
    <source>
        <strain evidence="10 13">TF05-12AC</strain>
    </source>
</reference>
<protein>
    <submittedName>
        <fullName evidence="8 9">Chromate transporter</fullName>
    </submittedName>
</protein>
<evidence type="ECO:0000256" key="1">
    <source>
        <dbReference type="ARBA" id="ARBA00004651"/>
    </source>
</evidence>
<evidence type="ECO:0000313" key="8">
    <source>
        <dbReference type="EMBL" id="CUQ05624.1"/>
    </source>
</evidence>
<dbReference type="Proteomes" id="UP000260828">
    <property type="component" value="Unassembled WGS sequence"/>
</dbReference>
<feature type="transmembrane region" description="Helical" evidence="7">
    <location>
        <begin position="143"/>
        <end position="174"/>
    </location>
</feature>
<reference evidence="8 11" key="1">
    <citation type="submission" date="2015-09" db="EMBL/GenBank/DDBJ databases">
        <authorList>
            <consortium name="Pathogen Informatics"/>
        </authorList>
    </citation>
    <scope>NUCLEOTIDE SEQUENCE [LARGE SCALE GENOMIC DNA]</scope>
    <source>
        <strain evidence="8 11">2789STDY5834939</strain>
    </source>
</reference>
<reference evidence="12" key="2">
    <citation type="submission" date="2017-04" db="EMBL/GenBank/DDBJ databases">
        <title>Function of individual gut microbiota members based on whole genome sequencing of pure cultures obtained from chicken caecum.</title>
        <authorList>
            <person name="Medvecky M."/>
            <person name="Cejkova D."/>
            <person name="Polansky O."/>
            <person name="Karasova D."/>
            <person name="Kubasova T."/>
            <person name="Cizek A."/>
            <person name="Rychlik I."/>
        </authorList>
    </citation>
    <scope>NUCLEOTIDE SEQUENCE [LARGE SCALE GENOMIC DNA]</scope>
    <source>
        <strain evidence="12">An175</strain>
    </source>
</reference>
<evidence type="ECO:0000256" key="3">
    <source>
        <dbReference type="ARBA" id="ARBA00022475"/>
    </source>
</evidence>
<dbReference type="GO" id="GO:0015109">
    <property type="term" value="F:chromate transmembrane transporter activity"/>
    <property type="evidence" value="ECO:0007669"/>
    <property type="project" value="InterPro"/>
</dbReference>
<dbReference type="EMBL" id="QVME01000005">
    <property type="protein sequence ID" value="RGE67403.1"/>
    <property type="molecule type" value="Genomic_DNA"/>
</dbReference>
<name>A0A174T695_9FIRM</name>
<feature type="transmembrane region" description="Helical" evidence="7">
    <location>
        <begin position="12"/>
        <end position="32"/>
    </location>
</feature>
<dbReference type="RefSeq" id="WP_006874167.1">
    <property type="nucleotide sequence ID" value="NZ_CAJFJR010000017.1"/>
</dbReference>
<evidence type="ECO:0000256" key="2">
    <source>
        <dbReference type="ARBA" id="ARBA00005262"/>
    </source>
</evidence>
<dbReference type="Proteomes" id="UP000196386">
    <property type="component" value="Unassembled WGS sequence"/>
</dbReference>
<sequence>MKHMPIHLKLFLVFFKIGLFTFGGGYAMIPLIHRETVEGNQWIDDETMLNMLAIAESTPGPVAINSATFIGHRVAGFWGALCATLGVTLPSFLVISILSLFIMQYKKIKWLAWIFDGIRAGVVVLIVNAVLKLGKQCPRTNFAAVIILLAFLGSAFFGVDVIILLICAAISGIIRQMVLAHRYGGKEDEA</sequence>
<evidence type="ECO:0000256" key="6">
    <source>
        <dbReference type="ARBA" id="ARBA00023136"/>
    </source>
</evidence>
<dbReference type="EMBL" id="CZBE01000023">
    <property type="protein sequence ID" value="CUQ05624.1"/>
    <property type="molecule type" value="Genomic_DNA"/>
</dbReference>
<dbReference type="GeneID" id="72462657"/>
<proteinExistence type="inferred from homology"/>
<keyword evidence="4 7" id="KW-0812">Transmembrane</keyword>
<organism evidence="8 11">
    <name type="scientific">Anaerotruncus colihominis</name>
    <dbReference type="NCBI Taxonomy" id="169435"/>
    <lineage>
        <taxon>Bacteria</taxon>
        <taxon>Bacillati</taxon>
        <taxon>Bacillota</taxon>
        <taxon>Clostridia</taxon>
        <taxon>Eubacteriales</taxon>
        <taxon>Oscillospiraceae</taxon>
        <taxon>Anaerotruncus</taxon>
    </lineage>
</organism>
<comment type="similarity">
    <text evidence="2">Belongs to the chromate ion transporter (CHR) (TC 2.A.51) family.</text>
</comment>
<dbReference type="InterPro" id="IPR003370">
    <property type="entry name" value="Chromate_transpt"/>
</dbReference>
<dbReference type="InterPro" id="IPR052518">
    <property type="entry name" value="CHR_Transporter"/>
</dbReference>
<keyword evidence="5 7" id="KW-1133">Transmembrane helix</keyword>
<dbReference type="OrthoDB" id="9788907at2"/>
<dbReference type="GO" id="GO:0005886">
    <property type="term" value="C:plasma membrane"/>
    <property type="evidence" value="ECO:0007669"/>
    <property type="project" value="UniProtKB-SubCell"/>
</dbReference>
<dbReference type="PANTHER" id="PTHR43663:SF2">
    <property type="entry name" value="CHROMATE TRANSPORT PROTEIN-RELATED"/>
    <property type="match status" value="1"/>
</dbReference>
<keyword evidence="6 7" id="KW-0472">Membrane</keyword>
<comment type="subcellular location">
    <subcellularLocation>
        <location evidence="1">Cell membrane</location>
        <topology evidence="1">Multi-pass membrane protein</topology>
    </subcellularLocation>
</comment>
<feature type="transmembrane region" description="Helical" evidence="7">
    <location>
        <begin position="77"/>
        <end position="103"/>
    </location>
</feature>
<dbReference type="Proteomes" id="UP000095765">
    <property type="component" value="Unassembled WGS sequence"/>
</dbReference>
<gene>
    <name evidence="9" type="ORF">B5F11_13070</name>
    <name evidence="10" type="ORF">DXC40_10615</name>
    <name evidence="8" type="ORF">ERS852551_02941</name>
</gene>
<evidence type="ECO:0000313" key="9">
    <source>
        <dbReference type="EMBL" id="OUP68555.1"/>
    </source>
</evidence>
<dbReference type="PANTHER" id="PTHR43663">
    <property type="entry name" value="CHROMATE TRANSPORT PROTEIN-RELATED"/>
    <property type="match status" value="1"/>
</dbReference>
<reference evidence="9" key="3">
    <citation type="journal article" date="2018" name="BMC Genomics">
        <title>Whole genome sequencing and function prediction of 133 gut anaerobes isolated from chicken caecum in pure cultures.</title>
        <authorList>
            <person name="Medvecky M."/>
            <person name="Cejkova D."/>
            <person name="Polansky O."/>
            <person name="Karasova D."/>
            <person name="Kubasova T."/>
            <person name="Cizek A."/>
            <person name="Rychlik I."/>
        </authorList>
    </citation>
    <scope>NUCLEOTIDE SEQUENCE</scope>
    <source>
        <strain evidence="9">An175</strain>
    </source>
</reference>
<evidence type="ECO:0000256" key="5">
    <source>
        <dbReference type="ARBA" id="ARBA00022989"/>
    </source>
</evidence>
<evidence type="ECO:0000256" key="7">
    <source>
        <dbReference type="SAM" id="Phobius"/>
    </source>
</evidence>
<dbReference type="AlphaFoldDB" id="A0A174T695"/>